<gene>
    <name evidence="1" type="ORF">BaRGS_00019092</name>
</gene>
<proteinExistence type="predicted"/>
<protein>
    <submittedName>
        <fullName evidence="1">Uncharacterized protein</fullName>
    </submittedName>
</protein>
<comment type="caution">
    <text evidence="1">The sequence shown here is derived from an EMBL/GenBank/DDBJ whole genome shotgun (WGS) entry which is preliminary data.</text>
</comment>
<dbReference type="Proteomes" id="UP001519460">
    <property type="component" value="Unassembled WGS sequence"/>
</dbReference>
<name>A0ABD0KRG7_9CAEN</name>
<evidence type="ECO:0000313" key="2">
    <source>
        <dbReference type="Proteomes" id="UP001519460"/>
    </source>
</evidence>
<keyword evidence="2" id="KW-1185">Reference proteome</keyword>
<sequence>MTATRGATKDAVTYHIAAHSSSWYFWEELGGRVPNRQHTDPIICPSLSPPGPRLDKTIQIFGDVPATKGDHRQRKLLARGSGEKNEISAHVKQTSRHPVNLGADKQMAELFEGD</sequence>
<organism evidence="1 2">
    <name type="scientific">Batillaria attramentaria</name>
    <dbReference type="NCBI Taxonomy" id="370345"/>
    <lineage>
        <taxon>Eukaryota</taxon>
        <taxon>Metazoa</taxon>
        <taxon>Spiralia</taxon>
        <taxon>Lophotrochozoa</taxon>
        <taxon>Mollusca</taxon>
        <taxon>Gastropoda</taxon>
        <taxon>Caenogastropoda</taxon>
        <taxon>Sorbeoconcha</taxon>
        <taxon>Cerithioidea</taxon>
        <taxon>Batillariidae</taxon>
        <taxon>Batillaria</taxon>
    </lineage>
</organism>
<dbReference type="EMBL" id="JACVVK020000135">
    <property type="protein sequence ID" value="KAK7489697.1"/>
    <property type="molecule type" value="Genomic_DNA"/>
</dbReference>
<accession>A0ABD0KRG7</accession>
<dbReference type="AlphaFoldDB" id="A0ABD0KRG7"/>
<evidence type="ECO:0000313" key="1">
    <source>
        <dbReference type="EMBL" id="KAK7489697.1"/>
    </source>
</evidence>
<reference evidence="1 2" key="1">
    <citation type="journal article" date="2023" name="Sci. Data">
        <title>Genome assembly of the Korean intertidal mud-creeper Batillaria attramentaria.</title>
        <authorList>
            <person name="Patra A.K."/>
            <person name="Ho P.T."/>
            <person name="Jun S."/>
            <person name="Lee S.J."/>
            <person name="Kim Y."/>
            <person name="Won Y.J."/>
        </authorList>
    </citation>
    <scope>NUCLEOTIDE SEQUENCE [LARGE SCALE GENOMIC DNA]</scope>
    <source>
        <strain evidence="1">Wonlab-2016</strain>
    </source>
</reference>